<evidence type="ECO:0000256" key="1">
    <source>
        <dbReference type="ARBA" id="ARBA00005879"/>
    </source>
</evidence>
<dbReference type="Pfam" id="PF00590">
    <property type="entry name" value="TP_methylase"/>
    <property type="match status" value="1"/>
</dbReference>
<evidence type="ECO:0000259" key="8">
    <source>
        <dbReference type="Pfam" id="PF00590"/>
    </source>
</evidence>
<keyword evidence="3 9" id="KW-0489">Methyltransferase</keyword>
<dbReference type="InterPro" id="IPR000878">
    <property type="entry name" value="4pyrrol_Mease"/>
</dbReference>
<dbReference type="OrthoDB" id="9815856at2"/>
<dbReference type="PANTHER" id="PTHR45790">
    <property type="entry name" value="SIROHEME SYNTHASE-RELATED"/>
    <property type="match status" value="1"/>
</dbReference>
<dbReference type="NCBIfam" id="TIGR01469">
    <property type="entry name" value="cobA_cysG_Cterm"/>
    <property type="match status" value="1"/>
</dbReference>
<dbReference type="STRING" id="388280.SAMN04488057_11925"/>
<evidence type="ECO:0000256" key="3">
    <source>
        <dbReference type="ARBA" id="ARBA00022603"/>
    </source>
</evidence>
<name>A0A1M7QJI3_9BACT</name>
<evidence type="ECO:0000313" key="9">
    <source>
        <dbReference type="EMBL" id="SHN31410.1"/>
    </source>
</evidence>
<keyword evidence="10" id="KW-1185">Reference proteome</keyword>
<dbReference type="EC" id="2.1.1.107" evidence="2"/>
<dbReference type="AlphaFoldDB" id="A0A1M7QJI3"/>
<gene>
    <name evidence="9" type="ORF">SAMN04488057_11925</name>
</gene>
<dbReference type="InterPro" id="IPR014777">
    <property type="entry name" value="4pyrrole_Mease_sub1"/>
</dbReference>
<evidence type="ECO:0000313" key="10">
    <source>
        <dbReference type="Proteomes" id="UP000184513"/>
    </source>
</evidence>
<comment type="pathway">
    <text evidence="7">Porphyrin-containing compound metabolism; siroheme biosynthesis; precorrin-2 from uroporphyrinogen III: step 1/1.</text>
</comment>
<dbReference type="CDD" id="cd11642">
    <property type="entry name" value="SUMT"/>
    <property type="match status" value="1"/>
</dbReference>
<proteinExistence type="inferred from homology"/>
<feature type="domain" description="Tetrapyrrole methylase" evidence="8">
    <location>
        <begin position="8"/>
        <end position="214"/>
    </location>
</feature>
<evidence type="ECO:0000256" key="7">
    <source>
        <dbReference type="ARBA" id="ARBA00025705"/>
    </source>
</evidence>
<reference evidence="9 10" key="1">
    <citation type="submission" date="2016-11" db="EMBL/GenBank/DDBJ databases">
        <authorList>
            <person name="Jaros S."/>
            <person name="Januszkiewicz K."/>
            <person name="Wedrychowicz H."/>
        </authorList>
    </citation>
    <scope>NUCLEOTIDE SEQUENCE [LARGE SCALE GENOMIC DNA]</scope>
    <source>
        <strain evidence="9 10">CGMCC 1.6102</strain>
    </source>
</reference>
<dbReference type="InterPro" id="IPR035996">
    <property type="entry name" value="4pyrrol_Methylase_sf"/>
</dbReference>
<dbReference type="InterPro" id="IPR006366">
    <property type="entry name" value="CobA/CysG_C"/>
</dbReference>
<evidence type="ECO:0000256" key="5">
    <source>
        <dbReference type="ARBA" id="ARBA00022691"/>
    </source>
</evidence>
<dbReference type="FunFam" id="3.40.1010.10:FF:000001">
    <property type="entry name" value="Siroheme synthase"/>
    <property type="match status" value="1"/>
</dbReference>
<dbReference type="Proteomes" id="UP000184513">
    <property type="component" value="Unassembled WGS sequence"/>
</dbReference>
<keyword evidence="4 9" id="KW-0808">Transferase</keyword>
<keyword evidence="5" id="KW-0949">S-adenosyl-L-methionine</keyword>
<dbReference type="RefSeq" id="WP_073097613.1">
    <property type="nucleotide sequence ID" value="NZ_FRCY01000019.1"/>
</dbReference>
<evidence type="ECO:0000256" key="6">
    <source>
        <dbReference type="ARBA" id="ARBA00023244"/>
    </source>
</evidence>
<dbReference type="EMBL" id="FRCY01000019">
    <property type="protein sequence ID" value="SHN31410.1"/>
    <property type="molecule type" value="Genomic_DNA"/>
</dbReference>
<dbReference type="GO" id="GO:0019354">
    <property type="term" value="P:siroheme biosynthetic process"/>
    <property type="evidence" value="ECO:0007669"/>
    <property type="project" value="InterPro"/>
</dbReference>
<dbReference type="GO" id="GO:0032259">
    <property type="term" value="P:methylation"/>
    <property type="evidence" value="ECO:0007669"/>
    <property type="project" value="UniProtKB-KW"/>
</dbReference>
<dbReference type="Gene3D" id="3.30.950.10">
    <property type="entry name" value="Methyltransferase, Cobalt-precorrin-4 Transmethylase, Domain 2"/>
    <property type="match status" value="1"/>
</dbReference>
<dbReference type="NCBIfam" id="NF004790">
    <property type="entry name" value="PRK06136.1"/>
    <property type="match status" value="1"/>
</dbReference>
<organism evidence="9 10">
    <name type="scientific">Cyclobacterium lianum</name>
    <dbReference type="NCBI Taxonomy" id="388280"/>
    <lineage>
        <taxon>Bacteria</taxon>
        <taxon>Pseudomonadati</taxon>
        <taxon>Bacteroidota</taxon>
        <taxon>Cytophagia</taxon>
        <taxon>Cytophagales</taxon>
        <taxon>Cyclobacteriaceae</taxon>
        <taxon>Cyclobacterium</taxon>
    </lineage>
</organism>
<evidence type="ECO:0000256" key="4">
    <source>
        <dbReference type="ARBA" id="ARBA00022679"/>
    </source>
</evidence>
<dbReference type="PANTHER" id="PTHR45790:SF3">
    <property type="entry name" value="S-ADENOSYL-L-METHIONINE-DEPENDENT UROPORPHYRINOGEN III METHYLTRANSFERASE, CHLOROPLASTIC"/>
    <property type="match status" value="1"/>
</dbReference>
<accession>A0A1M7QJI3</accession>
<dbReference type="GO" id="GO:0004851">
    <property type="term" value="F:uroporphyrin-III C-methyltransferase activity"/>
    <property type="evidence" value="ECO:0007669"/>
    <property type="project" value="UniProtKB-EC"/>
</dbReference>
<protein>
    <recommendedName>
        <fullName evidence="2">uroporphyrinogen-III C-methyltransferase</fullName>
        <ecNumber evidence="2">2.1.1.107</ecNumber>
    </recommendedName>
</protein>
<evidence type="ECO:0000256" key="2">
    <source>
        <dbReference type="ARBA" id="ARBA00012162"/>
    </source>
</evidence>
<dbReference type="InterPro" id="IPR014776">
    <property type="entry name" value="4pyrrole_Mease_sub2"/>
</dbReference>
<sequence>MKIGETRLSLVGAGPGDPELISLKGIKALASADVILYDALANEALLDHAPQTAIRIFVGKTAGLHHRQQKEINRMIVQYARSCGHVVRLKGGDPFVFGRGHEELEYAAAHGIPTSYIPGISSATSVPGLAGVPLTKRGINESFWVVTGTLKDHSTARDLEFAARSSATVVILMGVKKLPDIVRVFKQYRGEKEAICMISNGSKQDEQSITGDLHNIMDLRKTSGLSSPAIIVIGKVVNESRLTELIQRQAVCAQ</sequence>
<keyword evidence="6" id="KW-0627">Porphyrin biosynthesis</keyword>
<comment type="similarity">
    <text evidence="1">Belongs to the precorrin methyltransferase family.</text>
</comment>
<dbReference type="Gene3D" id="3.40.1010.10">
    <property type="entry name" value="Cobalt-precorrin-4 Transmethylase, Domain 1"/>
    <property type="match status" value="1"/>
</dbReference>
<dbReference type="SUPFAM" id="SSF53790">
    <property type="entry name" value="Tetrapyrrole methylase"/>
    <property type="match status" value="1"/>
</dbReference>
<dbReference type="InterPro" id="IPR050161">
    <property type="entry name" value="Siro_Cobalamin_biosynth"/>
</dbReference>